<evidence type="ECO:0000256" key="1">
    <source>
        <dbReference type="SAM" id="Coils"/>
    </source>
</evidence>
<keyword evidence="1" id="KW-0175">Coiled coil</keyword>
<feature type="region of interest" description="Disordered" evidence="2">
    <location>
        <begin position="297"/>
        <end position="320"/>
    </location>
</feature>
<feature type="coiled-coil region" evidence="1">
    <location>
        <begin position="320"/>
        <end position="386"/>
    </location>
</feature>
<dbReference type="EMBL" id="JBEZNA010000048">
    <property type="protein sequence ID" value="MEU9579496.1"/>
    <property type="molecule type" value="Genomic_DNA"/>
</dbReference>
<dbReference type="RefSeq" id="WP_359274434.1">
    <property type="nucleotide sequence ID" value="NZ_JBEZNA010000048.1"/>
</dbReference>
<reference evidence="3 4" key="1">
    <citation type="submission" date="2024-06" db="EMBL/GenBank/DDBJ databases">
        <title>The Natural Products Discovery Center: Release of the First 8490 Sequenced Strains for Exploring Actinobacteria Biosynthetic Diversity.</title>
        <authorList>
            <person name="Kalkreuter E."/>
            <person name="Kautsar S.A."/>
            <person name="Yang D."/>
            <person name="Bader C.D."/>
            <person name="Teijaro C.N."/>
            <person name="Fluegel L."/>
            <person name="Davis C.M."/>
            <person name="Simpson J.R."/>
            <person name="Lauterbach L."/>
            <person name="Steele A.D."/>
            <person name="Gui C."/>
            <person name="Meng S."/>
            <person name="Li G."/>
            <person name="Viehrig K."/>
            <person name="Ye F."/>
            <person name="Su P."/>
            <person name="Kiefer A.F."/>
            <person name="Nichols A."/>
            <person name="Cepeda A.J."/>
            <person name="Yan W."/>
            <person name="Fan B."/>
            <person name="Jiang Y."/>
            <person name="Adhikari A."/>
            <person name="Zheng C.-J."/>
            <person name="Schuster L."/>
            <person name="Cowan T.M."/>
            <person name="Smanski M.J."/>
            <person name="Chevrette M.G."/>
            <person name="De Carvalho L.P.S."/>
            <person name="Shen B."/>
        </authorList>
    </citation>
    <scope>NUCLEOTIDE SEQUENCE [LARGE SCALE GENOMIC DNA]</scope>
    <source>
        <strain evidence="3 4">NPDC048117</strain>
    </source>
</reference>
<evidence type="ECO:0000313" key="4">
    <source>
        <dbReference type="Proteomes" id="UP001551584"/>
    </source>
</evidence>
<gene>
    <name evidence="3" type="ORF">AB0D95_19865</name>
</gene>
<accession>A0ABV3ETL8</accession>
<protein>
    <submittedName>
        <fullName evidence="3">Uncharacterized protein</fullName>
    </submittedName>
</protein>
<organism evidence="3 4">
    <name type="scientific">Streptomyces chilikensis</name>
    <dbReference type="NCBI Taxonomy" id="1194079"/>
    <lineage>
        <taxon>Bacteria</taxon>
        <taxon>Bacillati</taxon>
        <taxon>Actinomycetota</taxon>
        <taxon>Actinomycetes</taxon>
        <taxon>Kitasatosporales</taxon>
        <taxon>Streptomycetaceae</taxon>
        <taxon>Streptomyces</taxon>
    </lineage>
</organism>
<evidence type="ECO:0000313" key="3">
    <source>
        <dbReference type="EMBL" id="MEU9579496.1"/>
    </source>
</evidence>
<comment type="caution">
    <text evidence="3">The sequence shown here is derived from an EMBL/GenBank/DDBJ whole genome shotgun (WGS) entry which is preliminary data.</text>
</comment>
<dbReference type="Proteomes" id="UP001551584">
    <property type="component" value="Unassembled WGS sequence"/>
</dbReference>
<keyword evidence="4" id="KW-1185">Reference proteome</keyword>
<proteinExistence type="predicted"/>
<name>A0ABV3ETL8_9ACTN</name>
<evidence type="ECO:0000256" key="2">
    <source>
        <dbReference type="SAM" id="MobiDB-lite"/>
    </source>
</evidence>
<sequence>MTDLSDHPLAHRAVLTVPDAETLFQDVRLTSARWLEGRFGGAVPLTPGRHRLDEATVLTNHTARLPDGTERAIRLQLREERAEAVWRTTITALASEDMAAVSVGLEVFPDDEVLPGGGGRPAPGRPGLVRDLVAALRPEDGPARLTLDAQCVEAGGVETLMGVLCDPGRRLPVVVAAQPERPPADGLWSERLDRIVRQAAGSASLYLLADLEAVDAFREVMGECHGVSPGAVRTYLRDVDPAWGKDASRHRFVTAARMCDARDRTWFGTVRAVQRLSTEAPLPRPLRAVLFPDETARRHRAGGRRTAAPALLPPPGAGEVSALRSENEALRAELDRAREELRQARLDAELSARSMAALEEQRDLAVAQAEEDMETALRAMDGEEAAKAEVYVLRERLCEEGRYEETVVKEAAGSPETFRTVWERLDTLEGVLVTADAQQALDLDDAQRGHIWAAKAWKGLQALNSYARAAKEGFKGGFYQYCSSPRSGGEWPRKQVALVESETTMNRWGGERIFPVPEAVDASGTAEMQSHLKIDSKGSTSPRVYFLDDTKGVTGRVIVGYIGAHLTNTRTN</sequence>